<organism evidence="2 3">
    <name type="scientific">Bacillus cereus 03BB108</name>
    <dbReference type="NCBI Taxonomy" id="451709"/>
    <lineage>
        <taxon>Bacteria</taxon>
        <taxon>Bacillati</taxon>
        <taxon>Bacillota</taxon>
        <taxon>Bacilli</taxon>
        <taxon>Bacillales</taxon>
        <taxon>Bacillaceae</taxon>
        <taxon>Bacillus</taxon>
        <taxon>Bacillus cereus group</taxon>
    </lineage>
</organism>
<dbReference type="EMBL" id="CP009641">
    <property type="protein sequence ID" value="AJI10065.1"/>
    <property type="molecule type" value="Genomic_DNA"/>
</dbReference>
<dbReference type="Proteomes" id="UP000031861">
    <property type="component" value="Chromosome"/>
</dbReference>
<evidence type="ECO:0000256" key="1">
    <source>
        <dbReference type="SAM" id="Phobius"/>
    </source>
</evidence>
<gene>
    <name evidence="2" type="ORF">AK40_5431</name>
</gene>
<dbReference type="AlphaFoldDB" id="A0AAN0STF2"/>
<proteinExistence type="predicted"/>
<name>A0AAN0STF2_BACCE</name>
<protein>
    <submittedName>
        <fullName evidence="2">Uncharacterized protein</fullName>
    </submittedName>
</protein>
<sequence>MKGDENIMLNLKFMEIENEELNCGWCMAGGAVVGGGAAVGIGILLT</sequence>
<keyword evidence="1" id="KW-0812">Transmembrane</keyword>
<keyword evidence="1" id="KW-1133">Transmembrane helix</keyword>
<reference evidence="2 3" key="1">
    <citation type="journal article" date="2015" name="Genome Announc.">
        <title>Complete genome sequences for 35 biothreat assay-relevant bacillus species.</title>
        <authorList>
            <person name="Johnson S.L."/>
            <person name="Daligault H.E."/>
            <person name="Davenport K.W."/>
            <person name="Jaissle J."/>
            <person name="Frey K.G."/>
            <person name="Ladner J.T."/>
            <person name="Broomall S.M."/>
            <person name="Bishop-Lilly K.A."/>
            <person name="Bruce D.C."/>
            <person name="Gibbons H.S."/>
            <person name="Coyne S.R."/>
            <person name="Lo C.C."/>
            <person name="Meincke L."/>
            <person name="Munk A.C."/>
            <person name="Koroleva G.I."/>
            <person name="Rosenzweig C.N."/>
            <person name="Palacios G.F."/>
            <person name="Redden C.L."/>
            <person name="Minogue T.D."/>
            <person name="Chain P.S."/>
        </authorList>
    </citation>
    <scope>NUCLEOTIDE SEQUENCE [LARGE SCALE GENOMIC DNA]</scope>
    <source>
        <strain evidence="2 3">03BB108</strain>
    </source>
</reference>
<accession>A0AAN0STF2</accession>
<keyword evidence="1" id="KW-0472">Membrane</keyword>
<evidence type="ECO:0000313" key="2">
    <source>
        <dbReference type="EMBL" id="AJI10065.1"/>
    </source>
</evidence>
<evidence type="ECO:0000313" key="3">
    <source>
        <dbReference type="Proteomes" id="UP000031861"/>
    </source>
</evidence>
<feature type="transmembrane region" description="Helical" evidence="1">
    <location>
        <begin position="21"/>
        <end position="45"/>
    </location>
</feature>